<dbReference type="SUPFAM" id="SSF52540">
    <property type="entry name" value="P-loop containing nucleoside triphosphate hydrolases"/>
    <property type="match status" value="1"/>
</dbReference>
<comment type="caution">
    <text evidence="2">The sequence shown here is derived from an EMBL/GenBank/DDBJ whole genome shotgun (WGS) entry which is preliminary data.</text>
</comment>
<evidence type="ECO:0000259" key="1">
    <source>
        <dbReference type="PROSITE" id="PS50837"/>
    </source>
</evidence>
<protein>
    <submittedName>
        <fullName evidence="2">NACHT domain protein</fullName>
    </submittedName>
</protein>
<dbReference type="PATRIC" id="fig|1359193.3.peg.1354"/>
<proteinExistence type="predicted"/>
<accession>A0A0F3QDM9</accession>
<dbReference type="PANTHER" id="PTHR46844">
    <property type="entry name" value="SLR5058 PROTEIN"/>
    <property type="match status" value="1"/>
</dbReference>
<organism evidence="2 3">
    <name type="scientific">Rickettsia bellii str. RML An4</name>
    <dbReference type="NCBI Taxonomy" id="1359193"/>
    <lineage>
        <taxon>Bacteria</taxon>
        <taxon>Pseudomonadati</taxon>
        <taxon>Pseudomonadota</taxon>
        <taxon>Alphaproteobacteria</taxon>
        <taxon>Rickettsiales</taxon>
        <taxon>Rickettsiaceae</taxon>
        <taxon>Rickettsieae</taxon>
        <taxon>Rickettsia</taxon>
        <taxon>belli group</taxon>
    </lineage>
</organism>
<dbReference type="PROSITE" id="PS50837">
    <property type="entry name" value="NACHT"/>
    <property type="match status" value="1"/>
</dbReference>
<dbReference type="EMBL" id="LAOI01000001">
    <property type="protein sequence ID" value="KJV90392.1"/>
    <property type="molecule type" value="Genomic_DNA"/>
</dbReference>
<dbReference type="InterPro" id="IPR027417">
    <property type="entry name" value="P-loop_NTPase"/>
</dbReference>
<dbReference type="Pfam" id="PF05729">
    <property type="entry name" value="NACHT"/>
    <property type="match status" value="1"/>
</dbReference>
<dbReference type="RefSeq" id="WP_011478014.1">
    <property type="nucleotide sequence ID" value="NZ_LAOI01000001.1"/>
</dbReference>
<name>A0A0F3QDM9_RICBE</name>
<evidence type="ECO:0000313" key="3">
    <source>
        <dbReference type="Proteomes" id="UP000033661"/>
    </source>
</evidence>
<dbReference type="PANTHER" id="PTHR46844:SF1">
    <property type="entry name" value="SLR5058 PROTEIN"/>
    <property type="match status" value="1"/>
</dbReference>
<dbReference type="Proteomes" id="UP000033661">
    <property type="component" value="Unassembled WGS sequence"/>
</dbReference>
<gene>
    <name evidence="2" type="ORF">RBEAN4_1395</name>
</gene>
<feature type="domain" description="NACHT" evidence="1">
    <location>
        <begin position="142"/>
        <end position="242"/>
    </location>
</feature>
<dbReference type="AlphaFoldDB" id="A0A0F3QDM9"/>
<reference evidence="2 3" key="1">
    <citation type="submission" date="2015-02" db="EMBL/GenBank/DDBJ databases">
        <title>Genome Sequencing of Rickettsiales.</title>
        <authorList>
            <person name="Daugherty S.C."/>
            <person name="Su Q."/>
            <person name="Abolude K."/>
            <person name="Beier-Sexton M."/>
            <person name="Carlyon J.A."/>
            <person name="Carter R."/>
            <person name="Day N.P."/>
            <person name="Dumler S.J."/>
            <person name="Dyachenko V."/>
            <person name="Godinez A."/>
            <person name="Kurtti T.J."/>
            <person name="Lichay M."/>
            <person name="Mullins K.E."/>
            <person name="Ott S."/>
            <person name="Pappas-Brown V."/>
            <person name="Paris D.H."/>
            <person name="Patel P."/>
            <person name="Richards A.L."/>
            <person name="Sadzewicz L."/>
            <person name="Sears K."/>
            <person name="Seidman D."/>
            <person name="Sengamalay N."/>
            <person name="Stenos J."/>
            <person name="Tallon L.J."/>
            <person name="Vincent G."/>
            <person name="Fraser C.M."/>
            <person name="Munderloh U."/>
            <person name="Dunning-Hotopp J.C."/>
        </authorList>
    </citation>
    <scope>NUCLEOTIDE SEQUENCE [LARGE SCALE GENOMIC DNA]</scope>
    <source>
        <strain evidence="2 3">RML An4</strain>
    </source>
</reference>
<dbReference type="Gene3D" id="3.40.50.300">
    <property type="entry name" value="P-loop containing nucleotide triphosphate hydrolases"/>
    <property type="match status" value="1"/>
</dbReference>
<sequence>MQEKTKAFNVLKTLYSFQDTLPKLIEDEQIKALSLDEYYIKLQILLSEDNDSVKAALHDKVTGEKKPVEIENIFKAIDVENRIRELLEKNYQVREEIINDIIKPLIEEENKLNLLYRNIPNKSESEIKYIAESINRIQADVGKVLLLGGAGIGKTTLMHYLSYKWGKDNLWNDKFDYVFRIKLKELLNENWSREYEAKELRQNKLACFIHYCLNLENIEPHEIINISNKDRVLLLLDGYDEVAFLSQDNRDYRDIMEAVFQYKNVIMSSRPNAITENINNKFERKVENTGWDSEGIKKYVYKSFEYDKEFGTPLKSFLDTHSQIKEICEAPINTAIICLIWSDQEIRQNLQTTSNENFNISRLYSEIINWLNNRHLAKNRHKYKNKTEANNHLKNIMSFLEQIAYESLSTRGKLVESKLVESKKNTLDIDEVIEQGLLRREGQNYQFIHLTFQEFLAARHLKNQLLDNYTKSKAASFYR</sequence>
<dbReference type="InterPro" id="IPR007111">
    <property type="entry name" value="NACHT_NTPase"/>
</dbReference>
<keyword evidence="3" id="KW-1185">Reference proteome</keyword>
<evidence type="ECO:0000313" key="2">
    <source>
        <dbReference type="EMBL" id="KJV90392.1"/>
    </source>
</evidence>